<evidence type="ECO:0000256" key="1">
    <source>
        <dbReference type="SAM" id="SignalP"/>
    </source>
</evidence>
<accession>A0A9X1YM44</accession>
<proteinExistence type="predicted"/>
<dbReference type="Proteomes" id="UP001139353">
    <property type="component" value="Unassembled WGS sequence"/>
</dbReference>
<keyword evidence="1" id="KW-0732">Signal</keyword>
<dbReference type="RefSeq" id="WP_275684703.1">
    <property type="nucleotide sequence ID" value="NZ_JAJLJH010000009.1"/>
</dbReference>
<organism evidence="2 3">
    <name type="scientific">Scleromatobacter humisilvae</name>
    <dbReference type="NCBI Taxonomy" id="2897159"/>
    <lineage>
        <taxon>Bacteria</taxon>
        <taxon>Pseudomonadati</taxon>
        <taxon>Pseudomonadota</taxon>
        <taxon>Betaproteobacteria</taxon>
        <taxon>Burkholderiales</taxon>
        <taxon>Sphaerotilaceae</taxon>
        <taxon>Scleromatobacter</taxon>
    </lineage>
</organism>
<evidence type="ECO:0000313" key="3">
    <source>
        <dbReference type="Proteomes" id="UP001139353"/>
    </source>
</evidence>
<gene>
    <name evidence="2" type="ORF">LPC04_23350</name>
</gene>
<evidence type="ECO:0008006" key="4">
    <source>
        <dbReference type="Google" id="ProtNLM"/>
    </source>
</evidence>
<comment type="caution">
    <text evidence="2">The sequence shown here is derived from an EMBL/GenBank/DDBJ whole genome shotgun (WGS) entry which is preliminary data.</text>
</comment>
<evidence type="ECO:0000313" key="2">
    <source>
        <dbReference type="EMBL" id="MCK9688658.1"/>
    </source>
</evidence>
<reference evidence="2" key="1">
    <citation type="submission" date="2021-11" db="EMBL/GenBank/DDBJ databases">
        <title>BS-T2-15 a new species belonging to the Comamonadaceae family isolated from the soil of a French oak forest.</title>
        <authorList>
            <person name="Mieszkin S."/>
            <person name="Alain K."/>
        </authorList>
    </citation>
    <scope>NUCLEOTIDE SEQUENCE</scope>
    <source>
        <strain evidence="2">BS-T2-15</strain>
    </source>
</reference>
<dbReference type="EMBL" id="JAJLJH010000009">
    <property type="protein sequence ID" value="MCK9688658.1"/>
    <property type="molecule type" value="Genomic_DNA"/>
</dbReference>
<feature type="chain" id="PRO_5040896955" description="DUF1570 domain-containing protein" evidence="1">
    <location>
        <begin position="23"/>
        <end position="438"/>
    </location>
</feature>
<dbReference type="AlphaFoldDB" id="A0A9X1YM44"/>
<feature type="signal peptide" evidence="1">
    <location>
        <begin position="1"/>
        <end position="22"/>
    </location>
</feature>
<sequence>MSLRAPVLLALVAALATAPAAAAVDPVRAQALFREAAQLCGQDGGALWHHSLCGPILLVDWTDNTAVANQPDPQGTLKPLGPVFAGMLPPDLVIANTPIEWEGRRWTELLWPLPDDVAHRHVTLSHELFHRAQLELGMVQRDGGNLHLDTLDGRILLQLEWHALARALTAPDAGARRDAISDALLFRHERYRLFPDARAEERALELNEGVAEYTGVRVGLPTSAERTAYALRDLETFIMVPTFVRSFAYATGPAWGLLLDQADPAWRDKLAAAMKAGNPSGLDEMLQSALKLPEPPAASAKAREADYDDTLRPRELARDQARQAHLAELKARLVDGPVLRLPLAGHHASYQFNPTTLEALGAAGVVYPTMTLSADWGVLSVEQGALLDKQMSVAAVAAGTSADRAQGPGWHLTLNKGWSVAPGGRAGDFVVKEAGAAP</sequence>
<name>A0A9X1YM44_9BURK</name>
<keyword evidence="3" id="KW-1185">Reference proteome</keyword>
<protein>
    <recommendedName>
        <fullName evidence="4">DUF1570 domain-containing protein</fullName>
    </recommendedName>
</protein>